<dbReference type="GO" id="GO:0055088">
    <property type="term" value="P:lipid homeostasis"/>
    <property type="evidence" value="ECO:0007669"/>
    <property type="project" value="TreeGrafter"/>
</dbReference>
<proteinExistence type="predicted"/>
<dbReference type="GeneID" id="94171186"/>
<feature type="transmembrane region" description="Helical" evidence="6">
    <location>
        <begin position="20"/>
        <end position="41"/>
    </location>
</feature>
<accession>A0A836GKI4</accession>
<dbReference type="PANTHER" id="PTHR13439">
    <property type="entry name" value="CT120 PROTEIN"/>
    <property type="match status" value="1"/>
</dbReference>
<dbReference type="InterPro" id="IPR050846">
    <property type="entry name" value="TLCD"/>
</dbReference>
<evidence type="ECO:0000256" key="3">
    <source>
        <dbReference type="ARBA" id="ARBA00022989"/>
    </source>
</evidence>
<dbReference type="Pfam" id="PF03798">
    <property type="entry name" value="TRAM_LAG1_CLN8"/>
    <property type="match status" value="1"/>
</dbReference>
<comment type="caution">
    <text evidence="8">The sequence shown here is derived from an EMBL/GenBank/DDBJ whole genome shotgun (WGS) entry which is preliminary data.</text>
</comment>
<keyword evidence="4 6" id="KW-0472">Membrane</keyword>
<dbReference type="OrthoDB" id="276006at2759"/>
<dbReference type="PANTHER" id="PTHR13439:SF0">
    <property type="entry name" value="TOPOISOMERASE I DAMAGE AFFECTED PROTEIN 4"/>
    <property type="match status" value="1"/>
</dbReference>
<feature type="transmembrane region" description="Helical" evidence="6">
    <location>
        <begin position="61"/>
        <end position="81"/>
    </location>
</feature>
<reference evidence="8 9" key="1">
    <citation type="submission" date="2021-02" db="EMBL/GenBank/DDBJ databases">
        <title>Leishmania (Mundinia) enrietti genome sequencing and assembly.</title>
        <authorList>
            <person name="Almutairi H."/>
            <person name="Gatherer D."/>
        </authorList>
    </citation>
    <scope>NUCLEOTIDE SEQUENCE [LARGE SCALE GENOMIC DNA]</scope>
    <source>
        <strain evidence="8">CUR178</strain>
    </source>
</reference>
<evidence type="ECO:0000256" key="1">
    <source>
        <dbReference type="ARBA" id="ARBA00004141"/>
    </source>
</evidence>
<evidence type="ECO:0000259" key="7">
    <source>
        <dbReference type="Pfam" id="PF03798"/>
    </source>
</evidence>
<keyword evidence="2 6" id="KW-0812">Transmembrane</keyword>
<name>A0A836GKI4_LEIEN</name>
<gene>
    <name evidence="8" type="ORF">CUR178_03961</name>
</gene>
<comment type="subcellular location">
    <subcellularLocation>
        <location evidence="1">Membrane</location>
        <topology evidence="1">Multi-pass membrane protein</topology>
    </subcellularLocation>
</comment>
<evidence type="ECO:0000256" key="5">
    <source>
        <dbReference type="SAM" id="MobiDB-lite"/>
    </source>
</evidence>
<evidence type="ECO:0000313" key="9">
    <source>
        <dbReference type="Proteomes" id="UP000674179"/>
    </source>
</evidence>
<feature type="transmembrane region" description="Helical" evidence="6">
    <location>
        <begin position="101"/>
        <end position="121"/>
    </location>
</feature>
<feature type="domain" description="TLC" evidence="7">
    <location>
        <begin position="58"/>
        <end position="271"/>
    </location>
</feature>
<dbReference type="KEGG" id="lenr:94171186"/>
<evidence type="ECO:0000256" key="2">
    <source>
        <dbReference type="ARBA" id="ARBA00022692"/>
    </source>
</evidence>
<dbReference type="InterPro" id="IPR006634">
    <property type="entry name" value="TLC-dom"/>
</dbReference>
<evidence type="ECO:0000313" key="8">
    <source>
        <dbReference type="EMBL" id="KAG5476776.1"/>
    </source>
</evidence>
<dbReference type="GO" id="GO:0005783">
    <property type="term" value="C:endoplasmic reticulum"/>
    <property type="evidence" value="ECO:0007669"/>
    <property type="project" value="TreeGrafter"/>
</dbReference>
<dbReference type="GO" id="GO:0016020">
    <property type="term" value="C:membrane"/>
    <property type="evidence" value="ECO:0007669"/>
    <property type="project" value="UniProtKB-SubCell"/>
</dbReference>
<evidence type="ECO:0000256" key="4">
    <source>
        <dbReference type="ARBA" id="ARBA00023136"/>
    </source>
</evidence>
<dbReference type="RefSeq" id="XP_067692242.1">
    <property type="nucleotide sequence ID" value="XM_067835676.1"/>
</dbReference>
<sequence length="307" mass="34378">MGFASAYDTWVTPMAREAVIFVPMVFFWFSLQYVLTLILPVSMPNWKRLTKVQQNDMIVRCCSIANGCLMSFSAVLFFTNLIQNGGAVPSDLYVTVPYYRFSRVTISAYFLWDIFVCFYYQWAWTWKIHGLCSFVGSYILLFPFSEGYAGYYTGCFELSNSFLHASVMLRTISAIADKKTQWSLIASLDSCATVCEYIFGGLYALIRVIGGTYMTGSWLYNVLSMWQFDFVHGGEPGHVPRLHNEVAAGIAVAALSILQLLQYFWFGAILRRVMGGGGSAKDRKEAGSGTTTAAAARQSKVEGKMRS</sequence>
<feature type="region of interest" description="Disordered" evidence="5">
    <location>
        <begin position="279"/>
        <end position="307"/>
    </location>
</feature>
<evidence type="ECO:0000256" key="6">
    <source>
        <dbReference type="SAM" id="Phobius"/>
    </source>
</evidence>
<organism evidence="8 9">
    <name type="scientific">Leishmania enriettii</name>
    <dbReference type="NCBI Taxonomy" id="5663"/>
    <lineage>
        <taxon>Eukaryota</taxon>
        <taxon>Discoba</taxon>
        <taxon>Euglenozoa</taxon>
        <taxon>Kinetoplastea</taxon>
        <taxon>Metakinetoplastina</taxon>
        <taxon>Trypanosomatida</taxon>
        <taxon>Trypanosomatidae</taxon>
        <taxon>Leishmaniinae</taxon>
        <taxon>Leishmania</taxon>
    </lineage>
</organism>
<dbReference type="AlphaFoldDB" id="A0A836GKI4"/>
<keyword evidence="3 6" id="KW-1133">Transmembrane helix</keyword>
<dbReference type="EMBL" id="JAFHKP010000026">
    <property type="protein sequence ID" value="KAG5476776.1"/>
    <property type="molecule type" value="Genomic_DNA"/>
</dbReference>
<feature type="transmembrane region" description="Helical" evidence="6">
    <location>
        <begin position="246"/>
        <end position="266"/>
    </location>
</feature>
<dbReference type="Proteomes" id="UP000674179">
    <property type="component" value="Chromosome 26"/>
</dbReference>
<keyword evidence="9" id="KW-1185">Reference proteome</keyword>
<protein>
    <recommendedName>
        <fullName evidence="7">TLC domain-containing protein</fullName>
    </recommendedName>
</protein>